<keyword evidence="1" id="KW-0812">Transmembrane</keyword>
<keyword evidence="1" id="KW-0472">Membrane</keyword>
<accession>A0ABQ8U1F8</accession>
<keyword evidence="3" id="KW-1185">Reference proteome</keyword>
<sequence length="205" mass="23348">MTTQSRDEFGELQWVEKSSFPNCSSSNCSFILEYKRRFSIRKRIFAETDLGSPADDVEGFGVTGTENLRVGLIDVLNILSISEDADITDVVDSDSSASSTVTHVCSATRTEWIEILTMIRVGARRHTQQEERDVRRRADFRRRDVSVSSASSAFWPSFLASRRWFIFYVTIILLPIFYVQIWCLISKSDVYVSTASCSSFNLSYN</sequence>
<proteinExistence type="predicted"/>
<name>A0ABQ8U1F8_PERAM</name>
<organism evidence="2 3">
    <name type="scientific">Periplaneta americana</name>
    <name type="common">American cockroach</name>
    <name type="synonym">Blatta americana</name>
    <dbReference type="NCBI Taxonomy" id="6978"/>
    <lineage>
        <taxon>Eukaryota</taxon>
        <taxon>Metazoa</taxon>
        <taxon>Ecdysozoa</taxon>
        <taxon>Arthropoda</taxon>
        <taxon>Hexapoda</taxon>
        <taxon>Insecta</taxon>
        <taxon>Pterygota</taxon>
        <taxon>Neoptera</taxon>
        <taxon>Polyneoptera</taxon>
        <taxon>Dictyoptera</taxon>
        <taxon>Blattodea</taxon>
        <taxon>Blattoidea</taxon>
        <taxon>Blattidae</taxon>
        <taxon>Blattinae</taxon>
        <taxon>Periplaneta</taxon>
    </lineage>
</organism>
<dbReference type="Proteomes" id="UP001148838">
    <property type="component" value="Unassembled WGS sequence"/>
</dbReference>
<dbReference type="EMBL" id="JAJSOF020000001">
    <property type="protein sequence ID" value="KAJ4451818.1"/>
    <property type="molecule type" value="Genomic_DNA"/>
</dbReference>
<evidence type="ECO:0000313" key="2">
    <source>
        <dbReference type="EMBL" id="KAJ4451818.1"/>
    </source>
</evidence>
<gene>
    <name evidence="2" type="ORF">ANN_03292</name>
</gene>
<feature type="transmembrane region" description="Helical" evidence="1">
    <location>
        <begin position="164"/>
        <end position="185"/>
    </location>
</feature>
<evidence type="ECO:0000313" key="3">
    <source>
        <dbReference type="Proteomes" id="UP001148838"/>
    </source>
</evidence>
<protein>
    <submittedName>
        <fullName evidence="2">Uncharacterized protein</fullName>
    </submittedName>
</protein>
<comment type="caution">
    <text evidence="2">The sequence shown here is derived from an EMBL/GenBank/DDBJ whole genome shotgun (WGS) entry which is preliminary data.</text>
</comment>
<evidence type="ECO:0000256" key="1">
    <source>
        <dbReference type="SAM" id="Phobius"/>
    </source>
</evidence>
<reference evidence="2 3" key="1">
    <citation type="journal article" date="2022" name="Allergy">
        <title>Genome assembly and annotation of Periplaneta americana reveal a comprehensive cockroach allergen profile.</title>
        <authorList>
            <person name="Wang L."/>
            <person name="Xiong Q."/>
            <person name="Saelim N."/>
            <person name="Wang L."/>
            <person name="Nong W."/>
            <person name="Wan A.T."/>
            <person name="Shi M."/>
            <person name="Liu X."/>
            <person name="Cao Q."/>
            <person name="Hui J.H.L."/>
            <person name="Sookrung N."/>
            <person name="Leung T.F."/>
            <person name="Tungtrongchitr A."/>
            <person name="Tsui S.K.W."/>
        </authorList>
    </citation>
    <scope>NUCLEOTIDE SEQUENCE [LARGE SCALE GENOMIC DNA]</scope>
    <source>
        <strain evidence="2">PWHHKU_190912</strain>
    </source>
</reference>
<keyword evidence="1" id="KW-1133">Transmembrane helix</keyword>